<dbReference type="EMBL" id="CP147247">
    <property type="protein sequence ID" value="WYJ90502.1"/>
    <property type="molecule type" value="Genomic_DNA"/>
</dbReference>
<dbReference type="AlphaFoldDB" id="A0AAQ3XYT7"/>
<keyword evidence="5" id="KW-1185">Reference proteome</keyword>
<sequence>MKSREDITVKIDWLQIIFRQSVYEVLENVLQIDSSCFLVESGRVKHKEYDLCYSYGSIKIFTEEYPINGTNECYLILSGDGCTLYEQLLQAMNMTWRLFFRRLFTYCDSFFDVKRLDVALDDRNIIPYFTVKQLIRKCEQGMFYSNRRKHDIYESGFQGTRRSRTLYIGKRKSDLMFRIYDKDMETASEKRVAVEEIGSWKRLEMEFKRMLAHNLVKMIAYEENSLEELIRGIVKEELTFYTDSTCKTIWQPWERYLGKISPIKIPRVYEVTGLLNTEQWLIHGGGLAGVKAFQFLAENSALGHLQDLEQVKEETELSRSLAKKIADHLTEIKRTDLLPKIYAMTKKENSEKKSRKTPPLSST</sequence>
<evidence type="ECO:0000256" key="1">
    <source>
        <dbReference type="SAM" id="MobiDB-lite"/>
    </source>
</evidence>
<name>A0AAQ3XYT7_9ENTE</name>
<evidence type="ECO:0000259" key="3">
    <source>
        <dbReference type="Pfam" id="PF18106"/>
    </source>
</evidence>
<accession>A0AAQ3XYT7</accession>
<dbReference type="RefSeq" id="WP_339101614.1">
    <property type="nucleotide sequence ID" value="NZ_CP147247.1"/>
</dbReference>
<evidence type="ECO:0000313" key="4">
    <source>
        <dbReference type="EMBL" id="WYJ90502.1"/>
    </source>
</evidence>
<protein>
    <submittedName>
        <fullName evidence="4">Phage replication initiation protein</fullName>
    </submittedName>
</protein>
<feature type="domain" description="Replication initiation protein-like C-terminal" evidence="2">
    <location>
        <begin position="113"/>
        <end position="281"/>
    </location>
</feature>
<feature type="domain" description="Rolling Circle replication initiation protein N-terminal" evidence="3">
    <location>
        <begin position="9"/>
        <end position="101"/>
    </location>
</feature>
<feature type="region of interest" description="Disordered" evidence="1">
    <location>
        <begin position="344"/>
        <end position="363"/>
    </location>
</feature>
<evidence type="ECO:0000259" key="2">
    <source>
        <dbReference type="Pfam" id="PF02486"/>
    </source>
</evidence>
<reference evidence="4" key="2">
    <citation type="submission" date="2024-03" db="EMBL/GenBank/DDBJ databases">
        <title>The Genome Sequence of Enterococcus sp. DIV0242b.</title>
        <authorList>
            <consortium name="The Broad Institute Genomics Platform"/>
            <consortium name="The Broad Institute Microbial Omics Core"/>
            <consortium name="The Broad Institute Genomic Center for Infectious Diseases"/>
            <person name="Earl A."/>
            <person name="Manson A."/>
            <person name="Gilmore M."/>
            <person name="Schwartman J."/>
            <person name="Shea T."/>
            <person name="Abouelleil A."/>
            <person name="Cao P."/>
            <person name="Chapman S."/>
            <person name="Cusick C."/>
            <person name="Young S."/>
            <person name="Neafsey D."/>
            <person name="Nusbaum C."/>
            <person name="Birren B."/>
        </authorList>
    </citation>
    <scope>NUCLEOTIDE SEQUENCE</scope>
    <source>
        <strain evidence="4">9E7_DIV0242</strain>
    </source>
</reference>
<gene>
    <name evidence="4" type="ORF">A5888_002259</name>
</gene>
<proteinExistence type="predicted"/>
<organism evidence="4 5">
    <name type="scientific">Candidatus Enterococcus clewellii</name>
    <dbReference type="NCBI Taxonomy" id="1834193"/>
    <lineage>
        <taxon>Bacteria</taxon>
        <taxon>Bacillati</taxon>
        <taxon>Bacillota</taxon>
        <taxon>Bacilli</taxon>
        <taxon>Lactobacillales</taxon>
        <taxon>Enterococcaceae</taxon>
        <taxon>Enterococcus</taxon>
    </lineage>
</organism>
<dbReference type="InterPro" id="IPR040819">
    <property type="entry name" value="Rol_Rep_N"/>
</dbReference>
<dbReference type="Pfam" id="PF02486">
    <property type="entry name" value="Rep_trans"/>
    <property type="match status" value="1"/>
</dbReference>
<dbReference type="Pfam" id="PF18106">
    <property type="entry name" value="Rol_Rep_N"/>
    <property type="match status" value="1"/>
</dbReference>
<dbReference type="Proteomes" id="UP000195141">
    <property type="component" value="Chromosome"/>
</dbReference>
<reference evidence="4" key="1">
    <citation type="submission" date="2017-05" db="EMBL/GenBank/DDBJ databases">
        <authorList>
            <consortium name="The Broad Institute Genomics Platform"/>
            <consortium name="The Broad Institute Genomic Center for Infectious Diseases"/>
            <person name="Earl A."/>
            <person name="Manson A."/>
            <person name="Schwartman J."/>
            <person name="Gilmore M."/>
            <person name="Abouelleil A."/>
            <person name="Cao P."/>
            <person name="Chapman S."/>
            <person name="Cusick C."/>
            <person name="Shea T."/>
            <person name="Young S."/>
            <person name="Neafsey D."/>
            <person name="Nusbaum C."/>
            <person name="Birren B."/>
        </authorList>
    </citation>
    <scope>NUCLEOTIDE SEQUENCE</scope>
    <source>
        <strain evidence="4">9E7_DIV0242</strain>
    </source>
</reference>
<evidence type="ECO:0000313" key="5">
    <source>
        <dbReference type="Proteomes" id="UP000195141"/>
    </source>
</evidence>
<dbReference type="InterPro" id="IPR003491">
    <property type="entry name" value="REP-like_C"/>
</dbReference>